<accession>A0A218V9D5</accession>
<sequence>MELNEQRSVHFCFYHLAKHLILQMTSPTEVAHCFIKTQKHSNRNQHLFS</sequence>
<name>A0A218V9D5_9PASE</name>
<organism evidence="1 2">
    <name type="scientific">Lonchura striata</name>
    <name type="common">white-rumped munia</name>
    <dbReference type="NCBI Taxonomy" id="40157"/>
    <lineage>
        <taxon>Eukaryota</taxon>
        <taxon>Metazoa</taxon>
        <taxon>Chordata</taxon>
        <taxon>Craniata</taxon>
        <taxon>Vertebrata</taxon>
        <taxon>Euteleostomi</taxon>
        <taxon>Archelosauria</taxon>
        <taxon>Archosauria</taxon>
        <taxon>Dinosauria</taxon>
        <taxon>Saurischia</taxon>
        <taxon>Theropoda</taxon>
        <taxon>Coelurosauria</taxon>
        <taxon>Aves</taxon>
        <taxon>Neognathae</taxon>
        <taxon>Neoaves</taxon>
        <taxon>Telluraves</taxon>
        <taxon>Australaves</taxon>
        <taxon>Passeriformes</taxon>
        <taxon>Passeroidea</taxon>
        <taxon>Estrildidae</taxon>
        <taxon>Estrildinae</taxon>
        <taxon>Lonchura</taxon>
    </lineage>
</organism>
<dbReference type="AlphaFoldDB" id="A0A218V9D5"/>
<reference evidence="1 2" key="1">
    <citation type="submission" date="2017-05" db="EMBL/GenBank/DDBJ databases">
        <title>Genome of assembly of the Bengalese finch, Lonchura striata domestica.</title>
        <authorList>
            <person name="Colquitt B.M."/>
            <person name="Brainard M.S."/>
        </authorList>
    </citation>
    <scope>NUCLEOTIDE SEQUENCE [LARGE SCALE GENOMIC DNA]</scope>
    <source>
        <strain evidence="1">White83orange57</strain>
    </source>
</reference>
<evidence type="ECO:0000313" key="2">
    <source>
        <dbReference type="Proteomes" id="UP000197619"/>
    </source>
</evidence>
<dbReference type="Proteomes" id="UP000197619">
    <property type="component" value="Unassembled WGS sequence"/>
</dbReference>
<gene>
    <name evidence="1" type="ORF">RLOC_00009901</name>
</gene>
<proteinExistence type="predicted"/>
<evidence type="ECO:0000313" key="1">
    <source>
        <dbReference type="EMBL" id="OWK62685.1"/>
    </source>
</evidence>
<protein>
    <submittedName>
        <fullName evidence="1">Uncharacterized protein</fullName>
    </submittedName>
</protein>
<comment type="caution">
    <text evidence="1">The sequence shown here is derived from an EMBL/GenBank/DDBJ whole genome shotgun (WGS) entry which is preliminary data.</text>
</comment>
<dbReference type="EMBL" id="MUZQ01000024">
    <property type="protein sequence ID" value="OWK62685.1"/>
    <property type="molecule type" value="Genomic_DNA"/>
</dbReference>
<keyword evidence="2" id="KW-1185">Reference proteome</keyword>